<reference evidence="3" key="1">
    <citation type="submission" date="2023-08" db="EMBL/GenBank/DDBJ databases">
        <authorList>
            <person name="Audoor S."/>
            <person name="Bilcke G."/>
        </authorList>
    </citation>
    <scope>NUCLEOTIDE SEQUENCE</scope>
</reference>
<feature type="transmembrane region" description="Helical" evidence="1">
    <location>
        <begin position="543"/>
        <end position="560"/>
    </location>
</feature>
<keyword evidence="1" id="KW-0812">Transmembrane</keyword>
<organism evidence="3 4">
    <name type="scientific">Cylindrotheca closterium</name>
    <dbReference type="NCBI Taxonomy" id="2856"/>
    <lineage>
        <taxon>Eukaryota</taxon>
        <taxon>Sar</taxon>
        <taxon>Stramenopiles</taxon>
        <taxon>Ochrophyta</taxon>
        <taxon>Bacillariophyta</taxon>
        <taxon>Bacillariophyceae</taxon>
        <taxon>Bacillariophycidae</taxon>
        <taxon>Bacillariales</taxon>
        <taxon>Bacillariaceae</taxon>
        <taxon>Cylindrotheca</taxon>
    </lineage>
</organism>
<evidence type="ECO:0000313" key="3">
    <source>
        <dbReference type="EMBL" id="CAJ1943116.1"/>
    </source>
</evidence>
<evidence type="ECO:0000256" key="2">
    <source>
        <dbReference type="SAM" id="SignalP"/>
    </source>
</evidence>
<dbReference type="InterPro" id="IPR036291">
    <property type="entry name" value="NAD(P)-bd_dom_sf"/>
</dbReference>
<gene>
    <name evidence="3" type="ORF">CYCCA115_LOCUS8285</name>
</gene>
<dbReference type="SUPFAM" id="SSF51735">
    <property type="entry name" value="NAD(P)-binding Rossmann-fold domains"/>
    <property type="match status" value="1"/>
</dbReference>
<sequence length="571" mass="64647">MVSIKLLFRSVCLIIFQLVQVHALIANGCNEGVTVLSKKRPLQECLQFSLGARSWRSYYDDDDERDDDTARQRSVDRPTKTAFDEFDPAISPQNPKIVVLGATGRVGRHVIRQLLETGSKDMTIVALVRDYDKAIRLFYDDCIFARKGPSLQIVQGNLVPREELPGFSEEDADEEIFFQQKAASAAKFYGTNVSEYDNRELLPSLNEALESCIIDATSIISCVGSVRPTNLWHDVLARPLWRLLRSDVSKWCNDPRHPYYVHYLSTRKALAFAEREQRKREAAAMAIIEGDEKEMDPIVVPRIRFIRISDLCVGARPWHFVPLVTNMVQSVVFRYQEMTERMLDQSTLVETVILRPGDLVDEERDTNTTALQVSASGVLPNPARVGREDVAALAVAAASFTSEGNESALEGPLHYTLGVRWVGEDMSPYPPQGRKHDGLPDARLALQRTIETISKAQERTRRRKQVAAQNRSPPRQRANNIIERIRNHQTRRLGRIQPHGICAAVPMYLFVMLAAKTMVYPLVQFLPGGRTILLPGLRRLNQMVLSTISAFLLAIFRNLLPLAQRRRYIAF</sequence>
<feature type="signal peptide" evidence="2">
    <location>
        <begin position="1"/>
        <end position="23"/>
    </location>
</feature>
<evidence type="ECO:0000313" key="4">
    <source>
        <dbReference type="Proteomes" id="UP001295423"/>
    </source>
</evidence>
<comment type="caution">
    <text evidence="3">The sequence shown here is derived from an EMBL/GenBank/DDBJ whole genome shotgun (WGS) entry which is preliminary data.</text>
</comment>
<dbReference type="PANTHER" id="PTHR15020">
    <property type="entry name" value="FLAVIN REDUCTASE-RELATED"/>
    <property type="match status" value="1"/>
</dbReference>
<accession>A0AAD2CVI1</accession>
<dbReference type="PANTHER" id="PTHR15020:SF11">
    <property type="entry name" value="OS06G0360300 PROTEIN"/>
    <property type="match status" value="1"/>
</dbReference>
<dbReference type="Gene3D" id="3.40.50.720">
    <property type="entry name" value="NAD(P)-binding Rossmann-like Domain"/>
    <property type="match status" value="1"/>
</dbReference>
<keyword evidence="1" id="KW-0472">Membrane</keyword>
<protein>
    <recommendedName>
        <fullName evidence="5">NAD(P)-binding domain-containing protein</fullName>
    </recommendedName>
</protein>
<dbReference type="Proteomes" id="UP001295423">
    <property type="component" value="Unassembled WGS sequence"/>
</dbReference>
<name>A0AAD2CVI1_9STRA</name>
<keyword evidence="4" id="KW-1185">Reference proteome</keyword>
<keyword evidence="2" id="KW-0732">Signal</keyword>
<evidence type="ECO:0000256" key="1">
    <source>
        <dbReference type="SAM" id="Phobius"/>
    </source>
</evidence>
<dbReference type="EMBL" id="CAKOGP040001112">
    <property type="protein sequence ID" value="CAJ1943116.1"/>
    <property type="molecule type" value="Genomic_DNA"/>
</dbReference>
<dbReference type="AlphaFoldDB" id="A0AAD2CVI1"/>
<keyword evidence="1" id="KW-1133">Transmembrane helix</keyword>
<proteinExistence type="predicted"/>
<evidence type="ECO:0008006" key="5">
    <source>
        <dbReference type="Google" id="ProtNLM"/>
    </source>
</evidence>
<feature type="chain" id="PRO_5041957365" description="NAD(P)-binding domain-containing protein" evidence="2">
    <location>
        <begin position="24"/>
        <end position="571"/>
    </location>
</feature>